<dbReference type="EMBL" id="ML986516">
    <property type="protein sequence ID" value="KAF2272847.1"/>
    <property type="molecule type" value="Genomic_DNA"/>
</dbReference>
<dbReference type="GO" id="GO:0005935">
    <property type="term" value="C:cellular bud neck"/>
    <property type="evidence" value="ECO:0007669"/>
    <property type="project" value="TreeGrafter"/>
</dbReference>
<name>A0A6A6J994_WESOR</name>
<feature type="compositionally biased region" description="Pro residues" evidence="1">
    <location>
        <begin position="307"/>
        <end position="322"/>
    </location>
</feature>
<dbReference type="AlphaFoldDB" id="A0A6A6J994"/>
<feature type="transmembrane region" description="Helical" evidence="2">
    <location>
        <begin position="34"/>
        <end position="52"/>
    </location>
</feature>
<keyword evidence="2" id="KW-1133">Transmembrane helix</keyword>
<feature type="compositionally biased region" description="Low complexity" evidence="1">
    <location>
        <begin position="199"/>
        <end position="212"/>
    </location>
</feature>
<evidence type="ECO:0000256" key="2">
    <source>
        <dbReference type="SAM" id="Phobius"/>
    </source>
</evidence>
<reference evidence="3" key="1">
    <citation type="journal article" date="2020" name="Stud. Mycol.">
        <title>101 Dothideomycetes genomes: a test case for predicting lifestyles and emergence of pathogens.</title>
        <authorList>
            <person name="Haridas S."/>
            <person name="Albert R."/>
            <person name="Binder M."/>
            <person name="Bloem J."/>
            <person name="Labutti K."/>
            <person name="Salamov A."/>
            <person name="Andreopoulos B."/>
            <person name="Baker S."/>
            <person name="Barry K."/>
            <person name="Bills G."/>
            <person name="Bluhm B."/>
            <person name="Cannon C."/>
            <person name="Castanera R."/>
            <person name="Culley D."/>
            <person name="Daum C."/>
            <person name="Ezra D."/>
            <person name="Gonzalez J."/>
            <person name="Henrissat B."/>
            <person name="Kuo A."/>
            <person name="Liang C."/>
            <person name="Lipzen A."/>
            <person name="Lutzoni F."/>
            <person name="Magnuson J."/>
            <person name="Mondo S."/>
            <person name="Nolan M."/>
            <person name="Ohm R."/>
            <person name="Pangilinan J."/>
            <person name="Park H.-J."/>
            <person name="Ramirez L."/>
            <person name="Alfaro M."/>
            <person name="Sun H."/>
            <person name="Tritt A."/>
            <person name="Yoshinaga Y."/>
            <person name="Zwiers L.-H."/>
            <person name="Turgeon B."/>
            <person name="Goodwin S."/>
            <person name="Spatafora J."/>
            <person name="Crous P."/>
            <person name="Grigoriev I."/>
        </authorList>
    </citation>
    <scope>NUCLEOTIDE SEQUENCE</scope>
    <source>
        <strain evidence="3">CBS 379.55</strain>
    </source>
</reference>
<accession>A0A6A6J994</accession>
<protein>
    <recommendedName>
        <fullName evidence="5">Fibroin-3 related protein</fullName>
    </recommendedName>
</protein>
<dbReference type="GO" id="GO:0005886">
    <property type="term" value="C:plasma membrane"/>
    <property type="evidence" value="ECO:0007669"/>
    <property type="project" value="TreeGrafter"/>
</dbReference>
<feature type="compositionally biased region" description="Polar residues" evidence="1">
    <location>
        <begin position="326"/>
        <end position="340"/>
    </location>
</feature>
<feature type="region of interest" description="Disordered" evidence="1">
    <location>
        <begin position="199"/>
        <end position="427"/>
    </location>
</feature>
<dbReference type="PANTHER" id="PTHR40018">
    <property type="entry name" value="[PSI+] INDUCTION PROTEIN 2"/>
    <property type="match status" value="1"/>
</dbReference>
<dbReference type="PANTHER" id="PTHR40018:SF1">
    <property type="entry name" value="[PSI+] INDUCTION PROTEIN 2"/>
    <property type="match status" value="1"/>
</dbReference>
<feature type="compositionally biased region" description="Low complexity" evidence="1">
    <location>
        <begin position="291"/>
        <end position="306"/>
    </location>
</feature>
<feature type="compositionally biased region" description="Polar residues" evidence="1">
    <location>
        <begin position="354"/>
        <end position="371"/>
    </location>
</feature>
<organism evidence="3 4">
    <name type="scientific">Westerdykella ornata</name>
    <dbReference type="NCBI Taxonomy" id="318751"/>
    <lineage>
        <taxon>Eukaryota</taxon>
        <taxon>Fungi</taxon>
        <taxon>Dikarya</taxon>
        <taxon>Ascomycota</taxon>
        <taxon>Pezizomycotina</taxon>
        <taxon>Dothideomycetes</taxon>
        <taxon>Pleosporomycetidae</taxon>
        <taxon>Pleosporales</taxon>
        <taxon>Sporormiaceae</taxon>
        <taxon>Westerdykella</taxon>
    </lineage>
</organism>
<evidence type="ECO:0008006" key="5">
    <source>
        <dbReference type="Google" id="ProtNLM"/>
    </source>
</evidence>
<evidence type="ECO:0000256" key="1">
    <source>
        <dbReference type="SAM" id="MobiDB-lite"/>
    </source>
</evidence>
<dbReference type="OrthoDB" id="5401332at2759"/>
<evidence type="ECO:0000313" key="3">
    <source>
        <dbReference type="EMBL" id="KAF2272847.1"/>
    </source>
</evidence>
<keyword evidence="2" id="KW-0472">Membrane</keyword>
<feature type="compositionally biased region" description="Basic and acidic residues" evidence="1">
    <location>
        <begin position="418"/>
        <end position="427"/>
    </location>
</feature>
<dbReference type="InterPro" id="IPR037504">
    <property type="entry name" value="PSI_induc_2"/>
</dbReference>
<evidence type="ECO:0000313" key="4">
    <source>
        <dbReference type="Proteomes" id="UP000800097"/>
    </source>
</evidence>
<dbReference type="RefSeq" id="XP_033650386.1">
    <property type="nucleotide sequence ID" value="XM_033793657.1"/>
</dbReference>
<dbReference type="Proteomes" id="UP000800097">
    <property type="component" value="Unassembled WGS sequence"/>
</dbReference>
<proteinExistence type="predicted"/>
<sequence length="427" mass="45947">MPYLEYLAPRNPLTDAKDTLSSWDKCMAKTYCKWPVIVAIIIGVLILLSVLFCLVRCICCGAEIACCCFKCCTCCCGGNSKGHRRVASEPPPPPVYGGGYASSTPAGGRTYDTRPVNQQYRSHAAPAFASEPERPQYASFETPSKPVNEDALPNMPTWSEATSTKVQVEVQETALPEKQGDVEMDRLDYNGGVAMAAAARRSPARSPVQRSPTQDSYGFPPGYHHNDSYVGGGGGAARRSPGPRPPQGAQYAHSDDGYRGISPVHAQSPVHAHSLSPVHAHSTSPVYGASPGYPTTTSPTYGRRSPNAPPYDPYDGPAPPPRHTPEASSTAYAYDNSNARTDAPYPNQDYGIDYNNNNPPSGSTRFEQQPPASAAMATYPGQQSYGTEERQYPGQQAYHAYTPAPAPQGEQYTGVSRKAVEGSWKEV</sequence>
<keyword evidence="2" id="KW-0812">Transmembrane</keyword>
<dbReference type="GeneID" id="54546832"/>
<gene>
    <name evidence="3" type="ORF">EI97DRAFT_197765</name>
</gene>
<keyword evidence="4" id="KW-1185">Reference proteome</keyword>